<dbReference type="InterPro" id="IPR032874">
    <property type="entry name" value="DDE_dom"/>
</dbReference>
<dbReference type="Gene3D" id="3.90.470.20">
    <property type="entry name" value="4'-phosphopantetheinyl transferase domain"/>
    <property type="match status" value="1"/>
</dbReference>
<dbReference type="AlphaFoldDB" id="A0A0F8WX42"/>
<dbReference type="GO" id="GO:0000287">
    <property type="term" value="F:magnesium ion binding"/>
    <property type="evidence" value="ECO:0007669"/>
    <property type="project" value="InterPro"/>
</dbReference>
<dbReference type="EMBL" id="LAZR01062577">
    <property type="protein sequence ID" value="KKK61233.1"/>
    <property type="molecule type" value="Genomic_DNA"/>
</dbReference>
<accession>A0A0F8WX42</accession>
<gene>
    <name evidence="2" type="ORF">LCGC14_3016380</name>
</gene>
<name>A0A0F8WX42_9ZZZZ</name>
<dbReference type="Pfam" id="PF13610">
    <property type="entry name" value="DDE_Tnp_IS240"/>
    <property type="match status" value="1"/>
</dbReference>
<dbReference type="GO" id="GO:0008897">
    <property type="term" value="F:holo-[acyl-carrier-protein] synthase activity"/>
    <property type="evidence" value="ECO:0007669"/>
    <property type="project" value="InterPro"/>
</dbReference>
<protein>
    <recommendedName>
        <fullName evidence="1">DDE domain-containing protein</fullName>
    </recommendedName>
</protein>
<evidence type="ECO:0000259" key="1">
    <source>
        <dbReference type="Pfam" id="PF13610"/>
    </source>
</evidence>
<evidence type="ECO:0000313" key="2">
    <source>
        <dbReference type="EMBL" id="KKK61233.1"/>
    </source>
</evidence>
<comment type="caution">
    <text evidence="2">The sequence shown here is derived from an EMBL/GenBank/DDBJ whole genome shotgun (WGS) entry which is preliminary data.</text>
</comment>
<organism evidence="2">
    <name type="scientific">marine sediment metagenome</name>
    <dbReference type="NCBI Taxonomy" id="412755"/>
    <lineage>
        <taxon>unclassified sequences</taxon>
        <taxon>metagenomes</taxon>
        <taxon>ecological metagenomes</taxon>
    </lineage>
</organism>
<reference evidence="2" key="1">
    <citation type="journal article" date="2015" name="Nature">
        <title>Complex archaea that bridge the gap between prokaryotes and eukaryotes.</title>
        <authorList>
            <person name="Spang A."/>
            <person name="Saw J.H."/>
            <person name="Jorgensen S.L."/>
            <person name="Zaremba-Niedzwiedzka K."/>
            <person name="Martijn J."/>
            <person name="Lind A.E."/>
            <person name="van Eijk R."/>
            <person name="Schleper C."/>
            <person name="Guy L."/>
            <person name="Ettema T.J."/>
        </authorList>
    </citation>
    <scope>NUCLEOTIDE SEQUENCE</scope>
</reference>
<dbReference type="SUPFAM" id="SSF56214">
    <property type="entry name" value="4'-phosphopantetheinyl transferase"/>
    <property type="match status" value="1"/>
</dbReference>
<proteinExistence type="predicted"/>
<feature type="non-terminal residue" evidence="2">
    <location>
        <position position="262"/>
    </location>
</feature>
<dbReference type="InterPro" id="IPR037143">
    <property type="entry name" value="4-PPantetheinyl_Trfase_dom_sf"/>
</dbReference>
<feature type="domain" description="DDE" evidence="1">
    <location>
        <begin position="89"/>
        <end position="209"/>
    </location>
</feature>
<sequence length="262" mass="30267">MKNSEKKISMAIDLYFSNLSSRKVRNHFRRHLAHNSSHVTVLDWCRKYVLKVQKYVDTLHPELSGEFYADETDIPRGCNTKKKGGDTFWCSVDWDTRYINATLYSPNHQNNIDAKEFMRRIKESKTMPKYIQTDALGLYPKAFSKVFGAGTHKKNETLHLINNHRKTGKHNVRIETVFMKIKDRVDDFRGIKSLWSAPILMAGIVLQHNYIVTQAVLKMLLSHYLEISPPDIKLGAHKKGKPYLLNDGSLFFNISNSHNLCA</sequence>